<feature type="binding site" evidence="12">
    <location>
        <position position="60"/>
    </location>
    <ligand>
        <name>ATP</name>
        <dbReference type="ChEBI" id="CHEBI:30616"/>
    </ligand>
</feature>
<name>S3DZJ3_9GAMM</name>
<dbReference type="AlphaFoldDB" id="S3DZJ3"/>
<evidence type="ECO:0000313" key="17">
    <source>
        <dbReference type="Proteomes" id="UP000053688"/>
    </source>
</evidence>
<feature type="domain" description="Nucleoside diphosphate kinase-like" evidence="15">
    <location>
        <begin position="4"/>
        <end position="141"/>
    </location>
</feature>
<evidence type="ECO:0000256" key="3">
    <source>
        <dbReference type="ARBA" id="ARBA00017632"/>
    </source>
</evidence>
<dbReference type="EMBL" id="AMSD01000002">
    <property type="protein sequence ID" value="EPE37341.1"/>
    <property type="molecule type" value="Genomic_DNA"/>
</dbReference>
<keyword evidence="17" id="KW-1185">Reference proteome</keyword>
<feature type="binding site" evidence="12">
    <location>
        <position position="115"/>
    </location>
    <ligand>
        <name>ATP</name>
        <dbReference type="ChEBI" id="CHEBI:30616"/>
    </ligand>
</feature>
<evidence type="ECO:0000256" key="6">
    <source>
        <dbReference type="ARBA" id="ARBA00022723"/>
    </source>
</evidence>
<evidence type="ECO:0000256" key="7">
    <source>
        <dbReference type="ARBA" id="ARBA00022741"/>
    </source>
</evidence>
<keyword evidence="6 12" id="KW-0479">Metal-binding</keyword>
<comment type="subcellular location">
    <subcellularLocation>
        <location evidence="12">Cytoplasm</location>
    </subcellularLocation>
</comment>
<evidence type="ECO:0000256" key="8">
    <source>
        <dbReference type="ARBA" id="ARBA00022777"/>
    </source>
</evidence>
<evidence type="ECO:0000256" key="9">
    <source>
        <dbReference type="ARBA" id="ARBA00022840"/>
    </source>
</evidence>
<dbReference type="Gene3D" id="3.30.70.141">
    <property type="entry name" value="Nucleoside diphosphate kinase-like domain"/>
    <property type="match status" value="1"/>
</dbReference>
<dbReference type="GO" id="GO:0005737">
    <property type="term" value="C:cytoplasm"/>
    <property type="evidence" value="ECO:0007669"/>
    <property type="project" value="UniProtKB-SubCell"/>
</dbReference>
<evidence type="ECO:0000256" key="13">
    <source>
        <dbReference type="PROSITE-ProRule" id="PRU00706"/>
    </source>
</evidence>
<comment type="caution">
    <text evidence="12 13">Lacks conserved residue(s) required for the propagation of feature annotation.</text>
</comment>
<evidence type="ECO:0000256" key="1">
    <source>
        <dbReference type="ARBA" id="ARBA00008142"/>
    </source>
</evidence>
<comment type="similarity">
    <text evidence="1 12 13 14">Belongs to the NDK family.</text>
</comment>
<proteinExistence type="inferred from homology"/>
<dbReference type="PRINTS" id="PR01243">
    <property type="entry name" value="NUCDPKINASE"/>
</dbReference>
<feature type="binding site" evidence="12">
    <location>
        <position position="105"/>
    </location>
    <ligand>
        <name>ATP</name>
        <dbReference type="ChEBI" id="CHEBI:30616"/>
    </ligand>
</feature>
<comment type="catalytic activity">
    <reaction evidence="12">
        <text>a 2'-deoxyribonucleoside 5'-diphosphate + ATP = a 2'-deoxyribonucleoside 5'-triphosphate + ADP</text>
        <dbReference type="Rhea" id="RHEA:44640"/>
        <dbReference type="ChEBI" id="CHEBI:30616"/>
        <dbReference type="ChEBI" id="CHEBI:61560"/>
        <dbReference type="ChEBI" id="CHEBI:73316"/>
        <dbReference type="ChEBI" id="CHEBI:456216"/>
        <dbReference type="EC" id="2.7.4.6"/>
    </reaction>
</comment>
<dbReference type="NCBIfam" id="NF001908">
    <property type="entry name" value="PRK00668.1"/>
    <property type="match status" value="1"/>
</dbReference>
<dbReference type="Pfam" id="PF00334">
    <property type="entry name" value="NDK"/>
    <property type="match status" value="1"/>
</dbReference>
<comment type="function">
    <text evidence="12">Major role in the synthesis of nucleoside triphosphates other than ATP. The ATP gamma phosphate is transferred to the NDP beta phosphate via a ping-pong mechanism, using a phosphorylated active-site intermediate.</text>
</comment>
<evidence type="ECO:0000259" key="15">
    <source>
        <dbReference type="SMART" id="SM00562"/>
    </source>
</evidence>
<evidence type="ECO:0000256" key="11">
    <source>
        <dbReference type="ARBA" id="ARBA00023080"/>
    </source>
</evidence>
<accession>S3DZJ3</accession>
<dbReference type="GO" id="GO:0006241">
    <property type="term" value="P:CTP biosynthetic process"/>
    <property type="evidence" value="ECO:0007669"/>
    <property type="project" value="UniProtKB-UniRule"/>
</dbReference>
<evidence type="ECO:0000256" key="4">
    <source>
        <dbReference type="ARBA" id="ARBA00022553"/>
    </source>
</evidence>
<comment type="caution">
    <text evidence="16">The sequence shown here is derived from an EMBL/GenBank/DDBJ whole genome shotgun (WGS) entry which is preliminary data.</text>
</comment>
<organism evidence="16 17">
    <name type="scientific">Candidatus Photodesmus katoptron Akat1</name>
    <dbReference type="NCBI Taxonomy" id="1236703"/>
    <lineage>
        <taxon>Bacteria</taxon>
        <taxon>Pseudomonadati</taxon>
        <taxon>Pseudomonadota</taxon>
        <taxon>Gammaproteobacteria</taxon>
        <taxon>Vibrionales</taxon>
        <taxon>Vibrionaceae</taxon>
        <taxon>Candidatus Photodesmus</taxon>
    </lineage>
</organism>
<comment type="subunit">
    <text evidence="12">Homotetramer.</text>
</comment>
<comment type="catalytic activity">
    <reaction evidence="12">
        <text>a ribonucleoside 5'-diphosphate + ATP = a ribonucleoside 5'-triphosphate + ADP</text>
        <dbReference type="Rhea" id="RHEA:18113"/>
        <dbReference type="ChEBI" id="CHEBI:30616"/>
        <dbReference type="ChEBI" id="CHEBI:57930"/>
        <dbReference type="ChEBI" id="CHEBI:61557"/>
        <dbReference type="ChEBI" id="CHEBI:456216"/>
        <dbReference type="EC" id="2.7.4.6"/>
    </reaction>
</comment>
<dbReference type="Proteomes" id="UP000053688">
    <property type="component" value="Unassembled WGS sequence"/>
</dbReference>
<dbReference type="EC" id="2.7.4.6" evidence="2 12"/>
<dbReference type="HAMAP" id="MF_00451">
    <property type="entry name" value="NDP_kinase"/>
    <property type="match status" value="1"/>
</dbReference>
<dbReference type="GO" id="GO:0006228">
    <property type="term" value="P:UTP biosynthetic process"/>
    <property type="evidence" value="ECO:0007669"/>
    <property type="project" value="UniProtKB-UniRule"/>
</dbReference>
<evidence type="ECO:0000256" key="12">
    <source>
        <dbReference type="HAMAP-Rule" id="MF_00451"/>
    </source>
</evidence>
<dbReference type="InterPro" id="IPR036850">
    <property type="entry name" value="NDK-like_dom_sf"/>
</dbReference>
<dbReference type="GO" id="GO:0006183">
    <property type="term" value="P:GTP biosynthetic process"/>
    <property type="evidence" value="ECO:0007669"/>
    <property type="project" value="UniProtKB-UniRule"/>
</dbReference>
<sequence length="150" mass="17180">MSPLERTFSIIKPDAVKRNLIGEIFFRIEKAGFQIIAVKMLHLTEKQVDHFYFEHKDKDFFLELKQFMTSGPVIIQVLEGENAVIRYRELIGTIPPETAVCGTIRSDYALDICHNSIHGSDTLESAAREINFFFSSSEIYSRHLCGYEGT</sequence>
<dbReference type="PANTHER" id="PTHR46161">
    <property type="entry name" value="NUCLEOSIDE DIPHOSPHATE KINASE"/>
    <property type="match status" value="1"/>
</dbReference>
<evidence type="ECO:0000256" key="2">
    <source>
        <dbReference type="ARBA" id="ARBA00012966"/>
    </source>
</evidence>
<evidence type="ECO:0000256" key="5">
    <source>
        <dbReference type="ARBA" id="ARBA00022679"/>
    </source>
</evidence>
<evidence type="ECO:0000256" key="10">
    <source>
        <dbReference type="ARBA" id="ARBA00022842"/>
    </source>
</evidence>
<keyword evidence="9 12" id="KW-0067">ATP-binding</keyword>
<keyword evidence="8 12" id="KW-0418">Kinase</keyword>
<dbReference type="GO" id="GO:0005524">
    <property type="term" value="F:ATP binding"/>
    <property type="evidence" value="ECO:0007669"/>
    <property type="project" value="UniProtKB-UniRule"/>
</dbReference>
<reference evidence="16 17" key="1">
    <citation type="journal article" date="2014" name="Environ. Microbiol.">
        <title>Genomic signatures of obligate host dependence in the luminous bacterial symbiont of a vertebrate.</title>
        <authorList>
            <person name="Hendry T.A."/>
            <person name="de Wet J.R."/>
            <person name="Dunlap P.V."/>
        </authorList>
    </citation>
    <scope>NUCLEOTIDE SEQUENCE [LARGE SCALE GENOMIC DNA]</scope>
    <source>
        <strain evidence="16 17">Akat1</strain>
    </source>
</reference>
<keyword evidence="4 12" id="KW-0597">Phosphoprotein</keyword>
<gene>
    <name evidence="12" type="primary">ndk</name>
    <name evidence="16" type="ORF">O1U_0641</name>
</gene>
<feature type="active site" description="Pros-phosphohistidine intermediate" evidence="12">
    <location>
        <position position="118"/>
    </location>
</feature>
<keyword evidence="5 12" id="KW-0808">Transferase</keyword>
<feature type="binding site" evidence="12">
    <location>
        <position position="88"/>
    </location>
    <ligand>
        <name>ATP</name>
        <dbReference type="ChEBI" id="CHEBI:30616"/>
    </ligand>
</feature>
<dbReference type="PANTHER" id="PTHR46161:SF3">
    <property type="entry name" value="NUCLEOSIDE DIPHOSPHATE KINASE DDB_G0292928-RELATED"/>
    <property type="match status" value="1"/>
</dbReference>
<feature type="binding site" evidence="12">
    <location>
        <position position="12"/>
    </location>
    <ligand>
        <name>ATP</name>
        <dbReference type="ChEBI" id="CHEBI:30616"/>
    </ligand>
</feature>
<dbReference type="PROSITE" id="PS51374">
    <property type="entry name" value="NDPK_LIKE"/>
    <property type="match status" value="1"/>
</dbReference>
<keyword evidence="12" id="KW-0963">Cytoplasm</keyword>
<dbReference type="CDD" id="cd04413">
    <property type="entry name" value="NDPk_I"/>
    <property type="match status" value="1"/>
</dbReference>
<evidence type="ECO:0000313" key="16">
    <source>
        <dbReference type="EMBL" id="EPE37341.1"/>
    </source>
</evidence>
<comment type="cofactor">
    <cofactor evidence="12">
        <name>Mg(2+)</name>
        <dbReference type="ChEBI" id="CHEBI:18420"/>
    </cofactor>
</comment>
<dbReference type="InterPro" id="IPR001564">
    <property type="entry name" value="Nucleoside_diP_kinase"/>
</dbReference>
<dbReference type="GO" id="GO:0046872">
    <property type="term" value="F:metal ion binding"/>
    <property type="evidence" value="ECO:0007669"/>
    <property type="project" value="UniProtKB-KW"/>
</dbReference>
<dbReference type="PATRIC" id="fig|1236703.3.peg.655"/>
<dbReference type="RefSeq" id="WP_016503973.1">
    <property type="nucleotide sequence ID" value="NZ_AMSD01000002.1"/>
</dbReference>
<dbReference type="eggNOG" id="COG0105">
    <property type="taxonomic scope" value="Bacteria"/>
</dbReference>
<dbReference type="InterPro" id="IPR034907">
    <property type="entry name" value="NDK-like_dom"/>
</dbReference>
<dbReference type="SMART" id="SM00562">
    <property type="entry name" value="NDK"/>
    <property type="match status" value="1"/>
</dbReference>
<evidence type="ECO:0000256" key="14">
    <source>
        <dbReference type="RuleBase" id="RU004011"/>
    </source>
</evidence>
<keyword evidence="10 12" id="KW-0460">Magnesium</keyword>
<protein>
    <recommendedName>
        <fullName evidence="3 12">Nucleoside diphosphate kinase</fullName>
        <shortName evidence="12">NDK</shortName>
        <shortName evidence="12">NDP kinase</shortName>
        <ecNumber evidence="2 12">2.7.4.6</ecNumber>
    </recommendedName>
    <alternativeName>
        <fullName evidence="12">Nucleoside-2-P kinase</fullName>
    </alternativeName>
</protein>
<dbReference type="STRING" id="28176.CF66_9018"/>
<dbReference type="SUPFAM" id="SSF54919">
    <property type="entry name" value="Nucleoside diphosphate kinase, NDK"/>
    <property type="match status" value="1"/>
</dbReference>
<keyword evidence="11 12" id="KW-0546">Nucleotide metabolism</keyword>
<keyword evidence="7 12" id="KW-0547">Nucleotide-binding</keyword>
<dbReference type="FunFam" id="3.30.70.141:FF:000003">
    <property type="entry name" value="Nucleoside diphosphate kinase"/>
    <property type="match status" value="1"/>
</dbReference>
<dbReference type="GO" id="GO:0004550">
    <property type="term" value="F:nucleoside diphosphate kinase activity"/>
    <property type="evidence" value="ECO:0007669"/>
    <property type="project" value="UniProtKB-UniRule"/>
</dbReference>